<name>A0A2T0R2T7_9ACTN</name>
<organism evidence="3 4">
    <name type="scientific">Kineococcus rhizosphaerae</name>
    <dbReference type="NCBI Taxonomy" id="559628"/>
    <lineage>
        <taxon>Bacteria</taxon>
        <taxon>Bacillati</taxon>
        <taxon>Actinomycetota</taxon>
        <taxon>Actinomycetes</taxon>
        <taxon>Kineosporiales</taxon>
        <taxon>Kineosporiaceae</taxon>
        <taxon>Kineococcus</taxon>
    </lineage>
</organism>
<keyword evidence="4" id="KW-1185">Reference proteome</keyword>
<dbReference type="InterPro" id="IPR018764">
    <property type="entry name" value="RskA_C"/>
</dbReference>
<evidence type="ECO:0000313" key="3">
    <source>
        <dbReference type="EMBL" id="PRY14081.1"/>
    </source>
</evidence>
<comment type="caution">
    <text evidence="3">The sequence shown here is derived from an EMBL/GenBank/DDBJ whole genome shotgun (WGS) entry which is preliminary data.</text>
</comment>
<feature type="domain" description="Anti-sigma K factor RskA C-terminal" evidence="2">
    <location>
        <begin position="131"/>
        <end position="260"/>
    </location>
</feature>
<feature type="region of interest" description="Disordered" evidence="1">
    <location>
        <begin position="251"/>
        <end position="273"/>
    </location>
</feature>
<protein>
    <submittedName>
        <fullName evidence="3">Anti-sigma-K factor rskA</fullName>
    </submittedName>
</protein>
<accession>A0A2T0R2T7</accession>
<proteinExistence type="predicted"/>
<dbReference type="RefSeq" id="WP_170127288.1">
    <property type="nucleotide sequence ID" value="NZ_PVZF01000007.1"/>
</dbReference>
<dbReference type="Proteomes" id="UP000238083">
    <property type="component" value="Unassembled WGS sequence"/>
</dbReference>
<dbReference type="EMBL" id="PVZF01000007">
    <property type="protein sequence ID" value="PRY14081.1"/>
    <property type="molecule type" value="Genomic_DNA"/>
</dbReference>
<evidence type="ECO:0000313" key="4">
    <source>
        <dbReference type="Proteomes" id="UP000238083"/>
    </source>
</evidence>
<dbReference type="Pfam" id="PF10099">
    <property type="entry name" value="RskA_C"/>
    <property type="match status" value="1"/>
</dbReference>
<sequence length="273" mass="27898">MTERTAAGQPTAHLDEDEALLAALGDPLPPAAEEHLAGCARCGQEVAGWARLAAARAADDVTPGEPSEDTWARIAAEVGFTGATVTPLTTVPAPDPAPDLRPAPAPVDLAARRGRRERGVRGTRLLRRWPLAAAAVLGLVAGVAGTRWADAPDPAPQAVRPTVVSATTLRPLTAGDAGAGGTAQVTDEDGAVHLHLALHDVPSPREGYLEVWLLDADGGLVSLGALAGDDVTLALPGDVDLGRFDVVDVSREPLDGNPGHSSDSVLRGTLSAV</sequence>
<dbReference type="GO" id="GO:0005886">
    <property type="term" value="C:plasma membrane"/>
    <property type="evidence" value="ECO:0007669"/>
    <property type="project" value="InterPro"/>
</dbReference>
<evidence type="ECO:0000256" key="1">
    <source>
        <dbReference type="SAM" id="MobiDB-lite"/>
    </source>
</evidence>
<reference evidence="3 4" key="1">
    <citation type="submission" date="2018-03" db="EMBL/GenBank/DDBJ databases">
        <title>Genomic Encyclopedia of Archaeal and Bacterial Type Strains, Phase II (KMG-II): from individual species to whole genera.</title>
        <authorList>
            <person name="Goeker M."/>
        </authorList>
    </citation>
    <scope>NUCLEOTIDE SEQUENCE [LARGE SCALE GENOMIC DNA]</scope>
    <source>
        <strain evidence="3 4">DSM 19711</strain>
    </source>
</reference>
<dbReference type="AlphaFoldDB" id="A0A2T0R2T7"/>
<gene>
    <name evidence="3" type="ORF">CLV37_107200</name>
</gene>
<evidence type="ECO:0000259" key="2">
    <source>
        <dbReference type="Pfam" id="PF10099"/>
    </source>
</evidence>